<evidence type="ECO:0000256" key="2">
    <source>
        <dbReference type="ARBA" id="ARBA00022603"/>
    </source>
</evidence>
<keyword evidence="6" id="KW-1185">Reference proteome</keyword>
<evidence type="ECO:0000259" key="4">
    <source>
        <dbReference type="Pfam" id="PF08241"/>
    </source>
</evidence>
<comment type="caution">
    <text evidence="5">The sequence shown here is derived from an EMBL/GenBank/DDBJ whole genome shotgun (WGS) entry which is preliminary data.</text>
</comment>
<dbReference type="Gene3D" id="3.40.50.150">
    <property type="entry name" value="Vaccinia Virus protein VP39"/>
    <property type="match status" value="1"/>
</dbReference>
<accession>A0AAV7PVW5</accession>
<dbReference type="GO" id="GO:0032259">
    <property type="term" value="P:methylation"/>
    <property type="evidence" value="ECO:0007669"/>
    <property type="project" value="UniProtKB-KW"/>
</dbReference>
<protein>
    <recommendedName>
        <fullName evidence="4">Methyltransferase type 11 domain-containing protein</fullName>
    </recommendedName>
</protein>
<name>A0AAV7PVW5_PLEWA</name>
<evidence type="ECO:0000256" key="1">
    <source>
        <dbReference type="ARBA" id="ARBA00008361"/>
    </source>
</evidence>
<sequence length="138" mass="15151">MTELPLIVSAAAPLTQEDLTTVTMAYRFFETKKHASLYQKYTIREPEEVLSLTLSYLEKKKGKPFELALDVGCGTGQNTRLLAPHFQQVVGIDISEAQIQEAKNVGVLPNVSYIVAPAEKIPYEDGSVDLITASVATH</sequence>
<feature type="domain" description="Methyltransferase type 11" evidence="4">
    <location>
        <begin position="69"/>
        <end position="138"/>
    </location>
</feature>
<keyword evidence="3" id="KW-0808">Transferase</keyword>
<dbReference type="InterPro" id="IPR013216">
    <property type="entry name" value="Methyltransf_11"/>
</dbReference>
<dbReference type="PANTHER" id="PTHR44942:SF4">
    <property type="entry name" value="METHYLTRANSFERASE TYPE 11 DOMAIN-CONTAINING PROTEIN"/>
    <property type="match status" value="1"/>
</dbReference>
<reference evidence="5" key="1">
    <citation type="journal article" date="2022" name="bioRxiv">
        <title>Sequencing and chromosome-scale assembly of the giantPleurodeles waltlgenome.</title>
        <authorList>
            <person name="Brown T."/>
            <person name="Elewa A."/>
            <person name="Iarovenko S."/>
            <person name="Subramanian E."/>
            <person name="Araus A.J."/>
            <person name="Petzold A."/>
            <person name="Susuki M."/>
            <person name="Suzuki K.-i.T."/>
            <person name="Hayashi T."/>
            <person name="Toyoda A."/>
            <person name="Oliveira C."/>
            <person name="Osipova E."/>
            <person name="Leigh N.D."/>
            <person name="Simon A."/>
            <person name="Yun M.H."/>
        </authorList>
    </citation>
    <scope>NUCLEOTIDE SEQUENCE</scope>
    <source>
        <strain evidence="5">20211129_DDA</strain>
        <tissue evidence="5">Liver</tissue>
    </source>
</reference>
<dbReference type="InterPro" id="IPR051052">
    <property type="entry name" value="Diverse_substrate_MTase"/>
</dbReference>
<dbReference type="EMBL" id="JANPWB010000011">
    <property type="protein sequence ID" value="KAJ1132226.1"/>
    <property type="molecule type" value="Genomic_DNA"/>
</dbReference>
<evidence type="ECO:0000313" key="5">
    <source>
        <dbReference type="EMBL" id="KAJ1132226.1"/>
    </source>
</evidence>
<keyword evidence="2" id="KW-0489">Methyltransferase</keyword>
<dbReference type="AlphaFoldDB" id="A0AAV7PVW5"/>
<dbReference type="InterPro" id="IPR029063">
    <property type="entry name" value="SAM-dependent_MTases_sf"/>
</dbReference>
<dbReference type="SUPFAM" id="SSF53335">
    <property type="entry name" value="S-adenosyl-L-methionine-dependent methyltransferases"/>
    <property type="match status" value="1"/>
</dbReference>
<organism evidence="5 6">
    <name type="scientific">Pleurodeles waltl</name>
    <name type="common">Iberian ribbed newt</name>
    <dbReference type="NCBI Taxonomy" id="8319"/>
    <lineage>
        <taxon>Eukaryota</taxon>
        <taxon>Metazoa</taxon>
        <taxon>Chordata</taxon>
        <taxon>Craniata</taxon>
        <taxon>Vertebrata</taxon>
        <taxon>Euteleostomi</taxon>
        <taxon>Amphibia</taxon>
        <taxon>Batrachia</taxon>
        <taxon>Caudata</taxon>
        <taxon>Salamandroidea</taxon>
        <taxon>Salamandridae</taxon>
        <taxon>Pleurodelinae</taxon>
        <taxon>Pleurodeles</taxon>
    </lineage>
</organism>
<gene>
    <name evidence="5" type="ORF">NDU88_010553</name>
</gene>
<evidence type="ECO:0000313" key="6">
    <source>
        <dbReference type="Proteomes" id="UP001066276"/>
    </source>
</evidence>
<dbReference type="GO" id="GO:0008757">
    <property type="term" value="F:S-adenosylmethionine-dependent methyltransferase activity"/>
    <property type="evidence" value="ECO:0007669"/>
    <property type="project" value="InterPro"/>
</dbReference>
<dbReference type="Proteomes" id="UP001066276">
    <property type="component" value="Chromosome 7"/>
</dbReference>
<dbReference type="PANTHER" id="PTHR44942">
    <property type="entry name" value="METHYLTRANSF_11 DOMAIN-CONTAINING PROTEIN"/>
    <property type="match status" value="1"/>
</dbReference>
<proteinExistence type="inferred from homology"/>
<evidence type="ECO:0000256" key="3">
    <source>
        <dbReference type="ARBA" id="ARBA00022679"/>
    </source>
</evidence>
<comment type="similarity">
    <text evidence="1">Belongs to the methyltransferase superfamily.</text>
</comment>
<dbReference type="Pfam" id="PF08241">
    <property type="entry name" value="Methyltransf_11"/>
    <property type="match status" value="1"/>
</dbReference>
<dbReference type="CDD" id="cd02440">
    <property type="entry name" value="AdoMet_MTases"/>
    <property type="match status" value="1"/>
</dbReference>